<gene>
    <name evidence="1" type="ORF">IQK56_00810</name>
</gene>
<keyword evidence="2" id="KW-1185">Reference proteome</keyword>
<evidence type="ECO:0000313" key="1">
    <source>
        <dbReference type="EMBL" id="MBE8589586.1"/>
    </source>
</evidence>
<protein>
    <submittedName>
        <fullName evidence="1">Uncharacterized protein</fullName>
    </submittedName>
</protein>
<name>A0ABR9SKZ5_9PSED</name>
<accession>A0ABR9SKZ5</accession>
<dbReference type="EMBL" id="JADDUM010000008">
    <property type="protein sequence ID" value="MBE8589586.1"/>
    <property type="molecule type" value="Genomic_DNA"/>
</dbReference>
<comment type="caution">
    <text evidence="1">The sequence shown here is derived from an EMBL/GenBank/DDBJ whole genome shotgun (WGS) entry which is preliminary data.</text>
</comment>
<dbReference type="RefSeq" id="WP_178085542.1">
    <property type="nucleotide sequence ID" value="NZ_JADDUM010000008.1"/>
</dbReference>
<sequence length="291" mass="33152">MFNLLVKSSPWSANRDIFWASRVFEYTEPQIQQLFTSNQSVDFDKLLRLPTLFAEETDRTELQMARVGRIVEVRKIGGDEISLEYFFDPAIPPIPQAELIRLAPSLGVQATRYGPPSFSRTHWAVKDIDLFHLLLTQRNQQTRTPSVFSLEQSQTVDNDLLSAMMPFAGFDGTWNTIQRVAIANGMRSGRADNFWEHHAIIQDIVSLIDRSAIVICDCSSRNANVFYEMGIAHSFGKEVILITQNPADIPFDIAHHRYIRYLNNGEGHLQLERELSARVATLQAQRANSRT</sequence>
<reference evidence="1 2" key="1">
    <citation type="submission" date="2020-10" db="EMBL/GenBank/DDBJ databases">
        <title>The draft genomes of Cyclamen pathogen Pseudomonas sp.</title>
        <authorList>
            <person name="Fujikawa T."/>
            <person name="Sawada H."/>
        </authorList>
    </citation>
    <scope>NUCLEOTIDE SEQUENCE [LARGE SCALE GENOMIC DNA]</scope>
    <source>
        <strain evidence="1 2">MAFF 301449</strain>
    </source>
</reference>
<organism evidence="1 2">
    <name type="scientific">Pseudomonas cyclaminis</name>
    <dbReference type="NCBI Taxonomy" id="2781239"/>
    <lineage>
        <taxon>Bacteria</taxon>
        <taxon>Pseudomonadati</taxon>
        <taxon>Pseudomonadota</taxon>
        <taxon>Gammaproteobacteria</taxon>
        <taxon>Pseudomonadales</taxon>
        <taxon>Pseudomonadaceae</taxon>
        <taxon>Pseudomonas</taxon>
    </lineage>
</organism>
<proteinExistence type="predicted"/>
<evidence type="ECO:0000313" key="2">
    <source>
        <dbReference type="Proteomes" id="UP000613075"/>
    </source>
</evidence>
<dbReference type="Gene3D" id="3.40.50.450">
    <property type="match status" value="1"/>
</dbReference>
<dbReference type="Proteomes" id="UP000613075">
    <property type="component" value="Unassembled WGS sequence"/>
</dbReference>